<reference evidence="2" key="1">
    <citation type="journal article" date="2015" name="Nat. Genet.">
        <title>The genome and transcriptome of the zoonotic hookworm Ancylostoma ceylanicum identify infection-specific gene families.</title>
        <authorList>
            <person name="Schwarz E.M."/>
            <person name="Hu Y."/>
            <person name="Antoshechkin I."/>
            <person name="Miller M.M."/>
            <person name="Sternberg P.W."/>
            <person name="Aroian R.V."/>
        </authorList>
    </citation>
    <scope>NUCLEOTIDE SEQUENCE</scope>
    <source>
        <strain evidence="2">HY135</strain>
    </source>
</reference>
<proteinExistence type="predicted"/>
<comment type="caution">
    <text evidence="1">The sequence shown here is derived from an EMBL/GenBank/DDBJ whole genome shotgun (WGS) entry which is preliminary data.</text>
</comment>
<evidence type="ECO:0000313" key="2">
    <source>
        <dbReference type="Proteomes" id="UP000024635"/>
    </source>
</evidence>
<accession>A0A016VI01</accession>
<organism evidence="1 2">
    <name type="scientific">Ancylostoma ceylanicum</name>
    <dbReference type="NCBI Taxonomy" id="53326"/>
    <lineage>
        <taxon>Eukaryota</taxon>
        <taxon>Metazoa</taxon>
        <taxon>Ecdysozoa</taxon>
        <taxon>Nematoda</taxon>
        <taxon>Chromadorea</taxon>
        <taxon>Rhabditida</taxon>
        <taxon>Rhabditina</taxon>
        <taxon>Rhabditomorpha</taxon>
        <taxon>Strongyloidea</taxon>
        <taxon>Ancylostomatidae</taxon>
        <taxon>Ancylostomatinae</taxon>
        <taxon>Ancylostoma</taxon>
    </lineage>
</organism>
<dbReference type="EMBL" id="JARK01001346">
    <property type="protein sequence ID" value="EYC26632.1"/>
    <property type="molecule type" value="Genomic_DNA"/>
</dbReference>
<protein>
    <submittedName>
        <fullName evidence="1">Uncharacterized protein</fullName>
    </submittedName>
</protein>
<dbReference type="Proteomes" id="UP000024635">
    <property type="component" value="Unassembled WGS sequence"/>
</dbReference>
<gene>
    <name evidence="1" type="primary">Acey_s0010.g879</name>
    <name evidence="1" type="ORF">Y032_0010g879</name>
</gene>
<sequence length="77" mass="8725">MIYSSGHPESMLFLCGHITIITTHHQHELMQWRERSGTASIVTGMLSCDRNQTLFPSSPTRSMVQYTPLYVIVTVTV</sequence>
<name>A0A016VI01_9BILA</name>
<keyword evidence="2" id="KW-1185">Reference proteome</keyword>
<dbReference type="AlphaFoldDB" id="A0A016VI01"/>
<evidence type="ECO:0000313" key="1">
    <source>
        <dbReference type="EMBL" id="EYC26632.1"/>
    </source>
</evidence>